<evidence type="ECO:0000313" key="1">
    <source>
        <dbReference type="EMBL" id="MTH59480.1"/>
    </source>
</evidence>
<dbReference type="RefSeq" id="WP_155039417.1">
    <property type="nucleotide sequence ID" value="NZ_JBHGCD010000003.1"/>
</dbReference>
<protein>
    <submittedName>
        <fullName evidence="1">Uncharacterized protein</fullName>
    </submittedName>
</protein>
<organism evidence="1 2">
    <name type="scientific">Paracoccus litorisediminis</name>
    <dbReference type="NCBI Taxonomy" id="2006130"/>
    <lineage>
        <taxon>Bacteria</taxon>
        <taxon>Pseudomonadati</taxon>
        <taxon>Pseudomonadota</taxon>
        <taxon>Alphaproteobacteria</taxon>
        <taxon>Rhodobacterales</taxon>
        <taxon>Paracoccaceae</taxon>
        <taxon>Paracoccus</taxon>
    </lineage>
</organism>
<comment type="caution">
    <text evidence="1">The sequence shown here is derived from an EMBL/GenBank/DDBJ whole genome shotgun (WGS) entry which is preliminary data.</text>
</comment>
<dbReference type="EMBL" id="WMIG01000003">
    <property type="protein sequence ID" value="MTH59480.1"/>
    <property type="molecule type" value="Genomic_DNA"/>
</dbReference>
<dbReference type="Proteomes" id="UP000449846">
    <property type="component" value="Unassembled WGS sequence"/>
</dbReference>
<keyword evidence="2" id="KW-1185">Reference proteome</keyword>
<gene>
    <name evidence="1" type="ORF">GL300_09660</name>
</gene>
<name>A0A844HHU3_9RHOB</name>
<proteinExistence type="predicted"/>
<dbReference type="AlphaFoldDB" id="A0A844HHU3"/>
<reference evidence="1 2" key="1">
    <citation type="submission" date="2019-11" db="EMBL/GenBank/DDBJ databases">
        <authorList>
            <person name="Dong K."/>
        </authorList>
    </citation>
    <scope>NUCLEOTIDE SEQUENCE [LARGE SCALE GENOMIC DNA]</scope>
    <source>
        <strain evidence="1 2">NBRC 112902</strain>
    </source>
</reference>
<accession>A0A844HHU3</accession>
<evidence type="ECO:0000313" key="2">
    <source>
        <dbReference type="Proteomes" id="UP000449846"/>
    </source>
</evidence>
<sequence>MTRFLAAIGPMGQPPTTAWLLFPGDPEQPAVMAPSLTSALPELHRIARGGAIVVEPALAARGAACGLSVGTWHEDARADFTAIALDIAGRASFSRIDDSALILRFCRAAAGFAARPPARGQHGPVLVIDGPGLVLPDRPGKIDGLSVQFNPGEAAVIDALRRSVGLDRVPQPFRLRDDNKLPVSEAELILLTDTLLAVTQA</sequence>
<dbReference type="OrthoDB" id="7689335at2"/>